<evidence type="ECO:0000313" key="2">
    <source>
        <dbReference type="EMBL" id="ABF88439.1"/>
    </source>
</evidence>
<dbReference type="AlphaFoldDB" id="Q1CWH8"/>
<proteinExistence type="predicted"/>
<protein>
    <recommendedName>
        <fullName evidence="1">DUF2169 domain-containing protein</fullName>
    </recommendedName>
</protein>
<evidence type="ECO:0000313" key="3">
    <source>
        <dbReference type="Proteomes" id="UP000002402"/>
    </source>
</evidence>
<dbReference type="EnsemblBacteria" id="ABF88439">
    <property type="protein sequence ID" value="ABF88439"/>
    <property type="gene ID" value="MXAN_7132"/>
</dbReference>
<organism evidence="2 3">
    <name type="scientific">Myxococcus xanthus (strain DK1622)</name>
    <dbReference type="NCBI Taxonomy" id="246197"/>
    <lineage>
        <taxon>Bacteria</taxon>
        <taxon>Pseudomonadati</taxon>
        <taxon>Myxococcota</taxon>
        <taxon>Myxococcia</taxon>
        <taxon>Myxococcales</taxon>
        <taxon>Cystobacterineae</taxon>
        <taxon>Myxococcaceae</taxon>
        <taxon>Myxococcus</taxon>
    </lineage>
</organism>
<dbReference type="Proteomes" id="UP000002402">
    <property type="component" value="Chromosome"/>
</dbReference>
<dbReference type="InterPro" id="IPR018683">
    <property type="entry name" value="DUF2169"/>
</dbReference>
<keyword evidence="3" id="KW-1185">Reference proteome</keyword>
<dbReference type="STRING" id="246197.MXAN_7132"/>
<reference evidence="2 3" key="1">
    <citation type="journal article" date="2006" name="Proc. Natl. Acad. Sci. U.S.A.">
        <title>Evolution of sensory complexity recorded in a myxobacterial genome.</title>
        <authorList>
            <person name="Goldman B.S."/>
            <person name="Nierman W.C."/>
            <person name="Kaiser D."/>
            <person name="Slater S.C."/>
            <person name="Durkin A.S."/>
            <person name="Eisen J.A."/>
            <person name="Ronning C.M."/>
            <person name="Barbazuk W.B."/>
            <person name="Blanchard M."/>
            <person name="Field C."/>
            <person name="Halling C."/>
            <person name="Hinkle G."/>
            <person name="Iartchuk O."/>
            <person name="Kim H.S."/>
            <person name="Mackenzie C."/>
            <person name="Madupu R."/>
            <person name="Miller N."/>
            <person name="Shvartsbeyn A."/>
            <person name="Sullivan S.A."/>
            <person name="Vaudin M."/>
            <person name="Wiegand R."/>
            <person name="Kaplan H.B."/>
        </authorList>
    </citation>
    <scope>NUCLEOTIDE SEQUENCE [LARGE SCALE GENOMIC DNA]</scope>
    <source>
        <strain evidence="3">DK1622</strain>
    </source>
</reference>
<sequence>MAICPDRHEHFMGHPTIENETPFAFDMMGLADEDGRPLLLLVVKATYDFGTSGLKLAGEQLPVTWGGESWGKPGESSDKYEPESAFIKLATDVALIGHAYPPQKGATEALVALQVGPLKKAVRVVGERTWFKSMGHVAATKPLPFDKIPLTWERAFGGWDRTDTVKPAFEPRNPVGVGFRASPRHFEEGLKLPNLEDPATEPLRDFGQKVVPAGFGFTSPHWQPRARYGGTYDESWNKSRKPLLPKDFDRRFFNAAAPGLIAPGYLKGDEPVIIAGASPKGRLSFALPGQAAPIVTVALAGGEDATPPMHLDTVTLDTDEEKVTLLWRGHVALGEGLHDVRGLKVTAQGVTAPKAA</sequence>
<dbReference type="EMBL" id="CP000113">
    <property type="protein sequence ID" value="ABF88439.1"/>
    <property type="molecule type" value="Genomic_DNA"/>
</dbReference>
<evidence type="ECO:0000259" key="1">
    <source>
        <dbReference type="Pfam" id="PF09937"/>
    </source>
</evidence>
<dbReference type="KEGG" id="mxa:MXAN_7132"/>
<dbReference type="OrthoDB" id="233093at2"/>
<name>Q1CWH8_MYXXD</name>
<accession>Q1CWH8</accession>
<feature type="domain" description="DUF2169" evidence="1">
    <location>
        <begin position="35"/>
        <end position="328"/>
    </location>
</feature>
<dbReference type="eggNOG" id="COG5351">
    <property type="taxonomic scope" value="Bacteria"/>
</dbReference>
<dbReference type="HOGENOM" id="CLU_045796_0_0_7"/>
<gene>
    <name evidence="2" type="ordered locus">MXAN_7132</name>
</gene>
<dbReference type="Pfam" id="PF09937">
    <property type="entry name" value="DUF2169"/>
    <property type="match status" value="1"/>
</dbReference>